<dbReference type="AlphaFoldDB" id="A0A1H7DXK5"/>
<keyword evidence="2" id="KW-1185">Reference proteome</keyword>
<name>A0A1H7DXK5_9RHOB</name>
<evidence type="ECO:0000313" key="1">
    <source>
        <dbReference type="EMBL" id="SEK06466.1"/>
    </source>
</evidence>
<dbReference type="OrthoDB" id="7596739at2"/>
<accession>A0A1H7DXK5</accession>
<evidence type="ECO:0000313" key="2">
    <source>
        <dbReference type="Proteomes" id="UP000199379"/>
    </source>
</evidence>
<gene>
    <name evidence="1" type="ORF">SAMN05444007_11626</name>
</gene>
<dbReference type="SUPFAM" id="SSF52540">
    <property type="entry name" value="P-loop containing nucleoside triphosphate hydrolases"/>
    <property type="match status" value="1"/>
</dbReference>
<dbReference type="InterPro" id="IPR027417">
    <property type="entry name" value="P-loop_NTPase"/>
</dbReference>
<proteinExistence type="predicted"/>
<reference evidence="1 2" key="1">
    <citation type="submission" date="2016-10" db="EMBL/GenBank/DDBJ databases">
        <authorList>
            <person name="de Groot N.N."/>
        </authorList>
    </citation>
    <scope>NUCLEOTIDE SEQUENCE [LARGE SCALE GENOMIC DNA]</scope>
    <source>
        <strain evidence="1 2">DSM 29340</strain>
    </source>
</reference>
<protein>
    <submittedName>
        <fullName evidence="1">Uncharacterized protein</fullName>
    </submittedName>
</protein>
<dbReference type="STRING" id="1227549.SAMN05444007_11626"/>
<sequence length="338" mass="39154">MKVILHIGTEKTGTTSIQRTLAEDREALAERGILYPRLFGSENHMEIAVAAMDLSRNDELKMVELGRQNCDHLEYRRRLRDKLRSERAEDSFHTLVISNEHCHSRLLSDEALIRLRDLIAGTGPVEQFSVIVYLRRQDRLAVSLESTRVRLGGLGPLFPEGDNGRMPDYFCFDRLLDRYARVFGAENLIVRLYERDRLHKRSVVADFYRETGLGEPAAEVGELNTSLPLAQYLFLKRFNRTFPTIRAGKINPERGPIQWAIRDVCPGPPFRPARDAAQAFHARFLDNNAHVLRTYLPRLDRSTLFDESFDEYPETEEVQELTPEELFDFIAAIWRHKR</sequence>
<organism evidence="1 2">
    <name type="scientific">Cribrihabitans marinus</name>
    <dbReference type="NCBI Taxonomy" id="1227549"/>
    <lineage>
        <taxon>Bacteria</taxon>
        <taxon>Pseudomonadati</taxon>
        <taxon>Pseudomonadota</taxon>
        <taxon>Alphaproteobacteria</taxon>
        <taxon>Rhodobacterales</taxon>
        <taxon>Paracoccaceae</taxon>
        <taxon>Cribrihabitans</taxon>
    </lineage>
</organism>
<dbReference type="Proteomes" id="UP000199379">
    <property type="component" value="Unassembled WGS sequence"/>
</dbReference>
<dbReference type="EMBL" id="FNYD01000016">
    <property type="protein sequence ID" value="SEK06466.1"/>
    <property type="molecule type" value="Genomic_DNA"/>
</dbReference>